<reference evidence="2 3" key="1">
    <citation type="submission" date="2020-06" db="EMBL/GenBank/DDBJ databases">
        <title>Actinomadura xiongansis sp. nov., isolated from soil of Baiyangdian.</title>
        <authorList>
            <person name="Zhang X."/>
        </authorList>
    </citation>
    <scope>NUCLEOTIDE SEQUENCE [LARGE SCALE GENOMIC DNA]</scope>
    <source>
        <strain evidence="2 3">HBUM206468</strain>
    </source>
</reference>
<protein>
    <submittedName>
        <fullName evidence="2">Uncharacterized protein</fullName>
    </submittedName>
</protein>
<name>A0ABR7LZ65_9ACTN</name>
<evidence type="ECO:0000256" key="1">
    <source>
        <dbReference type="SAM" id="MobiDB-lite"/>
    </source>
</evidence>
<dbReference type="EMBL" id="JABVEC010000037">
    <property type="protein sequence ID" value="MBC6470150.1"/>
    <property type="molecule type" value="Genomic_DNA"/>
</dbReference>
<comment type="caution">
    <text evidence="2">The sequence shown here is derived from an EMBL/GenBank/DDBJ whole genome shotgun (WGS) entry which is preliminary data.</text>
</comment>
<gene>
    <name evidence="2" type="ORF">HKK74_32375</name>
</gene>
<accession>A0ABR7LZ65</accession>
<proteinExistence type="predicted"/>
<sequence length="64" mass="7165">MEREETESEETEPEEIESEEIEPEEIEPVQIKREAEEEWGWGGRRRADCGGGEAGMAGPSGQKS</sequence>
<feature type="compositionally biased region" description="Acidic residues" evidence="1">
    <location>
        <begin position="1"/>
        <end position="27"/>
    </location>
</feature>
<dbReference type="Proteomes" id="UP000805614">
    <property type="component" value="Unassembled WGS sequence"/>
</dbReference>
<evidence type="ECO:0000313" key="2">
    <source>
        <dbReference type="EMBL" id="MBC6470150.1"/>
    </source>
</evidence>
<organism evidence="2 3">
    <name type="scientific">Actinomadura alba</name>
    <dbReference type="NCBI Taxonomy" id="406431"/>
    <lineage>
        <taxon>Bacteria</taxon>
        <taxon>Bacillati</taxon>
        <taxon>Actinomycetota</taxon>
        <taxon>Actinomycetes</taxon>
        <taxon>Streptosporangiales</taxon>
        <taxon>Thermomonosporaceae</taxon>
        <taxon>Actinomadura</taxon>
    </lineage>
</organism>
<evidence type="ECO:0000313" key="3">
    <source>
        <dbReference type="Proteomes" id="UP000805614"/>
    </source>
</evidence>
<feature type="region of interest" description="Disordered" evidence="1">
    <location>
        <begin position="1"/>
        <end position="64"/>
    </location>
</feature>
<dbReference type="RefSeq" id="WP_246492190.1">
    <property type="nucleotide sequence ID" value="NZ_BAAAOK010000009.1"/>
</dbReference>
<keyword evidence="3" id="KW-1185">Reference proteome</keyword>